<name>A0ABM1NZL1_DROAR</name>
<feature type="compositionally biased region" description="Basic and acidic residues" evidence="1">
    <location>
        <begin position="158"/>
        <end position="170"/>
    </location>
</feature>
<feature type="domain" description="DUF4780" evidence="2">
    <location>
        <begin position="206"/>
        <end position="377"/>
    </location>
</feature>
<accession>A0ABM1NZL1</accession>
<evidence type="ECO:0000259" key="2">
    <source>
        <dbReference type="Pfam" id="PF16012"/>
    </source>
</evidence>
<feature type="region of interest" description="Disordered" evidence="1">
    <location>
        <begin position="1"/>
        <end position="63"/>
    </location>
</feature>
<dbReference type="InterPro" id="IPR031961">
    <property type="entry name" value="DUF4780"/>
</dbReference>
<dbReference type="RefSeq" id="XP_017860397.1">
    <property type="nucleotide sequence ID" value="XM_018004908.1"/>
</dbReference>
<reference evidence="3" key="2">
    <citation type="journal article" date="2016" name="G3 (Bethesda)">
        <title>Genome Evolution in Three Species of Cactophilic Drosophila.</title>
        <authorList>
            <person name="Sanchez-Flores A."/>
            <person name="Penazola F."/>
            <person name="Carpinteyro-Ponce J."/>
            <person name="Nazario-Yepiz N."/>
            <person name="Abreu-Goodger C."/>
            <person name="Machado C.A."/>
            <person name="Markow T.A."/>
        </authorList>
    </citation>
    <scope>NUCLEOTIDE SEQUENCE [LARGE SCALE GENOMIC DNA]</scope>
</reference>
<reference evidence="4" key="3">
    <citation type="submission" date="2025-08" db="UniProtKB">
        <authorList>
            <consortium name="RefSeq"/>
        </authorList>
    </citation>
    <scope>IDENTIFICATION</scope>
    <source>
        <tissue evidence="4">Whole organism</tissue>
    </source>
</reference>
<feature type="region of interest" description="Disordered" evidence="1">
    <location>
        <begin position="158"/>
        <end position="195"/>
    </location>
</feature>
<keyword evidence="3" id="KW-1185">Reference proteome</keyword>
<dbReference type="GeneID" id="108612024"/>
<evidence type="ECO:0000313" key="4">
    <source>
        <dbReference type="RefSeq" id="XP_017860397.1"/>
    </source>
</evidence>
<sequence length="429" mass="47592">MNSNQQNPKREFGPPNQRPRNTTGFARGGRGGRGAGSIKGNRLKNVQQIQPQSGTFGETPTPLVSRRPAHFFRPHPAKATKLDKAKATRILKRNAYAPITEDQASSRQDYFKIQEDIAWARAVLPNFEVGSVSPHQPVDAEPILETLIVEVRNKATTREHEELGRTDVESAGHVSPYHSDESSAAKRTRSSESPLRSFAAMARGRQIIGVIDSSQPDGKIPRNQWCWIQAAMAAVALEVLRDDPGPPPSCMDIGWFQGTTKLIACDNERSVLLYRAAIAKIGEVYPGAQLEVIDVQDIPSRPWATAWLPETPSESNDILELLTRFNPNLPTNDWKVIKAIRFREAAMEVIFQINQEAILYLTRCDGLLSYGFNKIHMKYYATPYEALSDLEAFAAAVDPPSDDEKETTDGALSEELSSESECEGSRHSL</sequence>
<dbReference type="Proteomes" id="UP000694904">
    <property type="component" value="Chromosome 2"/>
</dbReference>
<evidence type="ECO:0000313" key="3">
    <source>
        <dbReference type="Proteomes" id="UP000694904"/>
    </source>
</evidence>
<feature type="region of interest" description="Disordered" evidence="1">
    <location>
        <begin position="397"/>
        <end position="429"/>
    </location>
</feature>
<evidence type="ECO:0000256" key="1">
    <source>
        <dbReference type="SAM" id="MobiDB-lite"/>
    </source>
</evidence>
<reference evidence="3" key="1">
    <citation type="journal article" date="1997" name="Nucleic Acids Res.">
        <title>tRNAscan-SE: a program for improved detection of transfer RNA genes in genomic sequence.</title>
        <authorList>
            <person name="Lowe T.M."/>
            <person name="Eddy S.R."/>
        </authorList>
    </citation>
    <scope>NUCLEOTIDE SEQUENCE [LARGE SCALE GENOMIC DNA]</scope>
</reference>
<feature type="compositionally biased region" description="Gly residues" evidence="1">
    <location>
        <begin position="26"/>
        <end position="37"/>
    </location>
</feature>
<feature type="compositionally biased region" description="Polar residues" evidence="1">
    <location>
        <begin position="44"/>
        <end position="58"/>
    </location>
</feature>
<organism evidence="3 4">
    <name type="scientific">Drosophila arizonae</name>
    <name type="common">Fruit fly</name>
    <dbReference type="NCBI Taxonomy" id="7263"/>
    <lineage>
        <taxon>Eukaryota</taxon>
        <taxon>Metazoa</taxon>
        <taxon>Ecdysozoa</taxon>
        <taxon>Arthropoda</taxon>
        <taxon>Hexapoda</taxon>
        <taxon>Insecta</taxon>
        <taxon>Pterygota</taxon>
        <taxon>Neoptera</taxon>
        <taxon>Endopterygota</taxon>
        <taxon>Diptera</taxon>
        <taxon>Brachycera</taxon>
        <taxon>Muscomorpha</taxon>
        <taxon>Ephydroidea</taxon>
        <taxon>Drosophilidae</taxon>
        <taxon>Drosophila</taxon>
    </lineage>
</organism>
<gene>
    <name evidence="4" type="primary">LOC108612024</name>
</gene>
<proteinExistence type="predicted"/>
<dbReference type="Pfam" id="PF16012">
    <property type="entry name" value="DUF4780"/>
    <property type="match status" value="1"/>
</dbReference>
<protein>
    <submittedName>
        <fullName evidence="4">Uncharacterized protein LOC108612024</fullName>
    </submittedName>
</protein>